<sequence>MEVERILNYNYIQEKVKVFSWQDIKYIYEIHYYQDFNEYYEEVFLLDIVFIIFTIDNKQYSVKIRFYEVENMNLYIGSKFIQIVCFDIVDIKDDGWSSLNYLVHDLEQDGDIKFYCNKIEIISVAESNYKL</sequence>
<protein>
    <submittedName>
        <fullName evidence="1">Uncharacterized protein</fullName>
    </submittedName>
</protein>
<evidence type="ECO:0000313" key="2">
    <source>
        <dbReference type="Proteomes" id="UP000190973"/>
    </source>
</evidence>
<accession>A0A1S8S1W4</accession>
<dbReference type="EMBL" id="LZZI01000075">
    <property type="protein sequence ID" value="OOM59450.1"/>
    <property type="molecule type" value="Genomic_DNA"/>
</dbReference>
<name>A0A1S8S1W4_CLOBE</name>
<evidence type="ECO:0000313" key="1">
    <source>
        <dbReference type="EMBL" id="OOM59450.1"/>
    </source>
</evidence>
<organism evidence="1 2">
    <name type="scientific">Clostridium beijerinckii</name>
    <name type="common">Clostridium MP</name>
    <dbReference type="NCBI Taxonomy" id="1520"/>
    <lineage>
        <taxon>Bacteria</taxon>
        <taxon>Bacillati</taxon>
        <taxon>Bacillota</taxon>
        <taxon>Clostridia</taxon>
        <taxon>Eubacteriales</taxon>
        <taxon>Clostridiaceae</taxon>
        <taxon>Clostridium</taxon>
    </lineage>
</organism>
<gene>
    <name evidence="1" type="ORF">CLBCK_34930</name>
</gene>
<comment type="caution">
    <text evidence="1">The sequence shown here is derived from an EMBL/GenBank/DDBJ whole genome shotgun (WGS) entry which is preliminary data.</text>
</comment>
<dbReference type="AlphaFoldDB" id="A0A1S8S1W4"/>
<dbReference type="RefSeq" id="WP_207718041.1">
    <property type="nucleotide sequence ID" value="NZ_JABTAE010000001.1"/>
</dbReference>
<reference evidence="1 2" key="1">
    <citation type="submission" date="2016-05" db="EMBL/GenBank/DDBJ databases">
        <title>Microbial solvent formation.</title>
        <authorList>
            <person name="Poehlein A."/>
            <person name="Montoya Solano J.D."/>
            <person name="Flitsch S."/>
            <person name="Krabben P."/>
            <person name="Duerre P."/>
            <person name="Daniel R."/>
        </authorList>
    </citation>
    <scope>NUCLEOTIDE SEQUENCE [LARGE SCALE GENOMIC DNA]</scope>
    <source>
        <strain evidence="1 2">DSM 53</strain>
    </source>
</reference>
<dbReference type="Proteomes" id="UP000190973">
    <property type="component" value="Unassembled WGS sequence"/>
</dbReference>
<proteinExistence type="predicted"/>